<protein>
    <submittedName>
        <fullName evidence="5">Helix-turn-helix transcriptional regulator</fullName>
    </submittedName>
</protein>
<evidence type="ECO:0000256" key="2">
    <source>
        <dbReference type="ARBA" id="ARBA00023125"/>
    </source>
</evidence>
<evidence type="ECO:0000256" key="1">
    <source>
        <dbReference type="ARBA" id="ARBA00023015"/>
    </source>
</evidence>
<dbReference type="PANTHER" id="PTHR43280:SF2">
    <property type="entry name" value="HTH-TYPE TRANSCRIPTIONAL REGULATOR EXSA"/>
    <property type="match status" value="1"/>
</dbReference>
<name>A0ABV8P5S0_9BURK</name>
<dbReference type="PANTHER" id="PTHR43280">
    <property type="entry name" value="ARAC-FAMILY TRANSCRIPTIONAL REGULATOR"/>
    <property type="match status" value="1"/>
</dbReference>
<keyword evidence="6" id="KW-1185">Reference proteome</keyword>
<keyword evidence="1" id="KW-0805">Transcription regulation</keyword>
<dbReference type="PROSITE" id="PS00041">
    <property type="entry name" value="HTH_ARAC_FAMILY_1"/>
    <property type="match status" value="1"/>
</dbReference>
<dbReference type="SMART" id="SM00342">
    <property type="entry name" value="HTH_ARAC"/>
    <property type="match status" value="1"/>
</dbReference>
<dbReference type="EMBL" id="JBHSBV010000013">
    <property type="protein sequence ID" value="MFC4203446.1"/>
    <property type="molecule type" value="Genomic_DNA"/>
</dbReference>
<keyword evidence="2" id="KW-0238">DNA-binding</keyword>
<dbReference type="InterPro" id="IPR018062">
    <property type="entry name" value="HTH_AraC-typ_CS"/>
</dbReference>
<gene>
    <name evidence="5" type="ORF">ACFOY1_21045</name>
</gene>
<feature type="domain" description="HTH araC/xylS-type" evidence="4">
    <location>
        <begin position="227"/>
        <end position="330"/>
    </location>
</feature>
<sequence>MRVPDEPIILDTRDVVSTRRFQFWRDFLARRLMAMAMWSTHQSDYIGRIELHGLDNACMVFANGDSCGSARGVQELACDTGETPDWLLMRANVATHIEHCRYHSDLKPGDLILIDTRQPYERSDSRVDFTILAMSDFLLRDWRTVFEAHAGHCFSSEKEWAKPLSGLLAGVSSKLMCSIGKHPVLRAMFTRNLVFMLVQMLLHESAGGESDMEAGTHTEQARINLYNLMLLWIRDHHDDPQLTAAHMAQAFGVSLRYVHKLFSTYSEGRKFLAYLQHTRLEHAVRLLGSRAEVSASISDISWRCGFADTSSFGRLFKRNYGITPGAYRTLQLSADLQSTDSQ</sequence>
<evidence type="ECO:0000256" key="3">
    <source>
        <dbReference type="ARBA" id="ARBA00023163"/>
    </source>
</evidence>
<evidence type="ECO:0000313" key="6">
    <source>
        <dbReference type="Proteomes" id="UP001595848"/>
    </source>
</evidence>
<dbReference type="Proteomes" id="UP001595848">
    <property type="component" value="Unassembled WGS sequence"/>
</dbReference>
<dbReference type="PROSITE" id="PS01124">
    <property type="entry name" value="HTH_ARAC_FAMILY_2"/>
    <property type="match status" value="1"/>
</dbReference>
<dbReference type="RefSeq" id="WP_217966651.1">
    <property type="nucleotide sequence ID" value="NZ_JAHTBN010000017.1"/>
</dbReference>
<dbReference type="InterPro" id="IPR018060">
    <property type="entry name" value="HTH_AraC"/>
</dbReference>
<organism evidence="5 6">
    <name type="scientific">Candidimonas humi</name>
    <dbReference type="NCBI Taxonomy" id="683355"/>
    <lineage>
        <taxon>Bacteria</taxon>
        <taxon>Pseudomonadati</taxon>
        <taxon>Pseudomonadota</taxon>
        <taxon>Betaproteobacteria</taxon>
        <taxon>Burkholderiales</taxon>
        <taxon>Alcaligenaceae</taxon>
        <taxon>Candidimonas</taxon>
    </lineage>
</organism>
<comment type="caution">
    <text evidence="5">The sequence shown here is derived from an EMBL/GenBank/DDBJ whole genome shotgun (WGS) entry which is preliminary data.</text>
</comment>
<keyword evidence="3" id="KW-0804">Transcription</keyword>
<proteinExistence type="predicted"/>
<evidence type="ECO:0000313" key="5">
    <source>
        <dbReference type="EMBL" id="MFC4203446.1"/>
    </source>
</evidence>
<reference evidence="6" key="1">
    <citation type="journal article" date="2019" name="Int. J. Syst. Evol. Microbiol.">
        <title>The Global Catalogue of Microorganisms (GCM) 10K type strain sequencing project: providing services to taxonomists for standard genome sequencing and annotation.</title>
        <authorList>
            <consortium name="The Broad Institute Genomics Platform"/>
            <consortium name="The Broad Institute Genome Sequencing Center for Infectious Disease"/>
            <person name="Wu L."/>
            <person name="Ma J."/>
        </authorList>
    </citation>
    <scope>NUCLEOTIDE SEQUENCE [LARGE SCALE GENOMIC DNA]</scope>
    <source>
        <strain evidence="6">LMG 24813</strain>
    </source>
</reference>
<dbReference type="Pfam" id="PF12833">
    <property type="entry name" value="HTH_18"/>
    <property type="match status" value="1"/>
</dbReference>
<accession>A0ABV8P5S0</accession>
<evidence type="ECO:0000259" key="4">
    <source>
        <dbReference type="PROSITE" id="PS01124"/>
    </source>
</evidence>